<evidence type="ECO:0000256" key="2">
    <source>
        <dbReference type="ARBA" id="ARBA00022475"/>
    </source>
</evidence>
<evidence type="ECO:0000313" key="8">
    <source>
        <dbReference type="EMBL" id="QEG16183.1"/>
    </source>
</evidence>
<dbReference type="EMBL" id="DQAY01000059">
    <property type="protein sequence ID" value="HCO23489.1"/>
    <property type="molecule type" value="Genomic_DNA"/>
</dbReference>
<evidence type="ECO:0000256" key="1">
    <source>
        <dbReference type="ARBA" id="ARBA00004651"/>
    </source>
</evidence>
<accession>A0A517X9K7</accession>
<dbReference type="InterPro" id="IPR005495">
    <property type="entry name" value="LptG/LptF_permease"/>
</dbReference>
<evidence type="ECO:0000313" key="7">
    <source>
        <dbReference type="EMBL" id="HCO23489.1"/>
    </source>
</evidence>
<dbReference type="Proteomes" id="UP000322887">
    <property type="component" value="Chromosome"/>
</dbReference>
<evidence type="ECO:0000313" key="10">
    <source>
        <dbReference type="Proteomes" id="UP000322887"/>
    </source>
</evidence>
<feature type="transmembrane region" description="Helical" evidence="6">
    <location>
        <begin position="309"/>
        <end position="327"/>
    </location>
</feature>
<evidence type="ECO:0000256" key="4">
    <source>
        <dbReference type="ARBA" id="ARBA00022989"/>
    </source>
</evidence>
<gene>
    <name evidence="7" type="ORF">DIT97_10685</name>
    <name evidence="8" type="ORF">GmarT_20450</name>
</gene>
<comment type="subcellular location">
    <subcellularLocation>
        <location evidence="1">Cell membrane</location>
        <topology evidence="1">Multi-pass membrane protein</topology>
    </subcellularLocation>
</comment>
<organism evidence="7 9">
    <name type="scientific">Gimesia maris</name>
    <dbReference type="NCBI Taxonomy" id="122"/>
    <lineage>
        <taxon>Bacteria</taxon>
        <taxon>Pseudomonadati</taxon>
        <taxon>Planctomycetota</taxon>
        <taxon>Planctomycetia</taxon>
        <taxon>Planctomycetales</taxon>
        <taxon>Planctomycetaceae</taxon>
        <taxon>Gimesia</taxon>
    </lineage>
</organism>
<feature type="transmembrane region" description="Helical" evidence="6">
    <location>
        <begin position="334"/>
        <end position="357"/>
    </location>
</feature>
<evidence type="ECO:0000256" key="5">
    <source>
        <dbReference type="ARBA" id="ARBA00023136"/>
    </source>
</evidence>
<dbReference type="GeneID" id="98646638"/>
<dbReference type="PANTHER" id="PTHR33529">
    <property type="entry name" value="SLR0882 PROTEIN-RELATED"/>
    <property type="match status" value="1"/>
</dbReference>
<keyword evidence="10" id="KW-1185">Reference proteome</keyword>
<protein>
    <submittedName>
        <fullName evidence="8">Permease YjgP/YjgQ family protein</fullName>
    </submittedName>
    <submittedName>
        <fullName evidence="7">YjgP/YjgQ family permease</fullName>
    </submittedName>
</protein>
<keyword evidence="5 6" id="KW-0472">Membrane</keyword>
<reference evidence="7 9" key="1">
    <citation type="journal article" date="2018" name="Nat. Biotechnol.">
        <title>A standardized bacterial taxonomy based on genome phylogeny substantially revises the tree of life.</title>
        <authorList>
            <person name="Parks D.H."/>
            <person name="Chuvochina M."/>
            <person name="Waite D.W."/>
            <person name="Rinke C."/>
            <person name="Skarshewski A."/>
            <person name="Chaumeil P.A."/>
            <person name="Hugenholtz P."/>
        </authorList>
    </citation>
    <scope>NUCLEOTIDE SEQUENCE [LARGE SCALE GENOMIC DNA]</scope>
    <source>
        <strain evidence="7">UBA9375</strain>
    </source>
</reference>
<keyword evidence="2" id="KW-1003">Cell membrane</keyword>
<dbReference type="RefSeq" id="WP_002648744.1">
    <property type="nucleotide sequence ID" value="NZ_CAXAST010000007.1"/>
</dbReference>
<feature type="transmembrane region" description="Helical" evidence="6">
    <location>
        <begin position="12"/>
        <end position="33"/>
    </location>
</feature>
<dbReference type="PANTHER" id="PTHR33529:SF6">
    <property type="entry name" value="YJGP_YJGQ FAMILY PERMEASE"/>
    <property type="match status" value="1"/>
</dbReference>
<keyword evidence="4 6" id="KW-1133">Transmembrane helix</keyword>
<reference evidence="8 10" key="2">
    <citation type="submission" date="2019-08" db="EMBL/GenBank/DDBJ databases">
        <title>Deep-cultivation of Planctomycetes and their phenomic and genomic characterization uncovers novel biology.</title>
        <authorList>
            <person name="Wiegand S."/>
            <person name="Jogler M."/>
            <person name="Boedeker C."/>
            <person name="Pinto D."/>
            <person name="Vollmers J."/>
            <person name="Rivas-Marin E."/>
            <person name="Kohn T."/>
            <person name="Peeters S.H."/>
            <person name="Heuer A."/>
            <person name="Rast P."/>
            <person name="Oberbeckmann S."/>
            <person name="Bunk B."/>
            <person name="Jeske O."/>
            <person name="Meyerdierks A."/>
            <person name="Storesund J.E."/>
            <person name="Kallscheuer N."/>
            <person name="Luecker S."/>
            <person name="Lage O.M."/>
            <person name="Pohl T."/>
            <person name="Merkel B.J."/>
            <person name="Hornburger P."/>
            <person name="Mueller R.-W."/>
            <person name="Bruemmer F."/>
            <person name="Labrenz M."/>
            <person name="Spormann A.M."/>
            <person name="Op den Camp H."/>
            <person name="Overmann J."/>
            <person name="Amann R."/>
            <person name="Jetten M.S.M."/>
            <person name="Mascher T."/>
            <person name="Medema M.H."/>
            <person name="Devos D.P."/>
            <person name="Kaster A.-K."/>
            <person name="Ovreas L."/>
            <person name="Rohde M."/>
            <person name="Galperin M.Y."/>
            <person name="Jogler C."/>
        </authorList>
    </citation>
    <scope>NUCLEOTIDE SEQUENCE [LARGE SCALE GENOMIC DNA]</scope>
    <source>
        <strain evidence="8 10">DSM 8797</strain>
    </source>
</reference>
<dbReference type="EMBL" id="CP042910">
    <property type="protein sequence ID" value="QEG16183.1"/>
    <property type="molecule type" value="Genomic_DNA"/>
</dbReference>
<dbReference type="AlphaFoldDB" id="A0A3D3R407"/>
<feature type="transmembrane region" description="Helical" evidence="6">
    <location>
        <begin position="369"/>
        <end position="386"/>
    </location>
</feature>
<name>A0A3D3R407_9PLAN</name>
<evidence type="ECO:0000256" key="3">
    <source>
        <dbReference type="ARBA" id="ARBA00022692"/>
    </source>
</evidence>
<evidence type="ECO:0000256" key="6">
    <source>
        <dbReference type="SAM" id="Phobius"/>
    </source>
</evidence>
<proteinExistence type="predicted"/>
<dbReference type="GO" id="GO:0043190">
    <property type="term" value="C:ATP-binding cassette (ABC) transporter complex"/>
    <property type="evidence" value="ECO:0007669"/>
    <property type="project" value="TreeGrafter"/>
</dbReference>
<accession>A0A3D3R407</accession>
<feature type="transmembrane region" description="Helical" evidence="6">
    <location>
        <begin position="53"/>
        <end position="77"/>
    </location>
</feature>
<keyword evidence="3 6" id="KW-0812">Transmembrane</keyword>
<dbReference type="GO" id="GO:0015920">
    <property type="term" value="P:lipopolysaccharide transport"/>
    <property type="evidence" value="ECO:0007669"/>
    <property type="project" value="TreeGrafter"/>
</dbReference>
<sequence>MRLLQRYVLFELLRVFTLMITVLTVLLVFVGAFQQATSQGLGVILVLKILPFIVPSMLPFTIPATLLLTVCVVYGRIAGDQEITAAKAAGINVLSLLWPSFILGGFLSLGSLILSDQIIPWAEKNIENTIACELETIFLEKLRSQNQIHDPTSGISITVMGVRNKTLLVPTFRYSPPNKKPVHLQAEEATLEFDLTNQQVILHISKGHIDFPGKPRFFVEKDTFPFPLPSQTTMAKPRHMSVKSIKSELVDLSEKKNEFEFQRDIEVAMLLALGDFEHFQSPEVNTDLPQNQFQEKRQNKLKTALSSRFALSCSCFFFVLVGCPFSIAQARRQFLTSFFLVFLPILLFYYPIVLLAINLAKQGKIEPTWSLWAGNAGLLIVAIHMLRKVLRN</sequence>
<feature type="transmembrane region" description="Helical" evidence="6">
    <location>
        <begin position="89"/>
        <end position="114"/>
    </location>
</feature>
<dbReference type="Pfam" id="PF03739">
    <property type="entry name" value="LptF_LptG"/>
    <property type="match status" value="1"/>
</dbReference>
<evidence type="ECO:0000313" key="9">
    <source>
        <dbReference type="Proteomes" id="UP000263642"/>
    </source>
</evidence>
<dbReference type="Proteomes" id="UP000263642">
    <property type="component" value="Unassembled WGS sequence"/>
</dbReference>